<protein>
    <submittedName>
        <fullName evidence="1">Uncharacterized protein</fullName>
    </submittedName>
</protein>
<proteinExistence type="predicted"/>
<sequence length="200" mass="21710">MTGIGPVEPYDPGTDSPAHPGEAIGTDAPRPGDRWAALPARRRRTAAALVAAVAATATFLVTRPDPPPPAPASWPSQTTTLHYDGPGKHAGRFAFTVSITGEDPVIVRHLGTGIPQLAATVTPALPRIVQPDSPARLSVRIAVQDCATLPAGINQPYVELTLRNRRAQQRHSFIFEGRYPRDLWRWIHTVCDARNDLTRR</sequence>
<keyword evidence="2" id="KW-1185">Reference proteome</keyword>
<accession>A0ACD5A8V1</accession>
<gene>
    <name evidence="1" type="ORF">V2W30_10160</name>
</gene>
<evidence type="ECO:0000313" key="1">
    <source>
        <dbReference type="EMBL" id="WWQ63662.1"/>
    </source>
</evidence>
<dbReference type="Proteomes" id="UP001432251">
    <property type="component" value="Chromosome"/>
</dbReference>
<organism evidence="1 2">
    <name type="scientific">Streptomyces citrinus</name>
    <dbReference type="NCBI Taxonomy" id="3118173"/>
    <lineage>
        <taxon>Bacteria</taxon>
        <taxon>Bacillati</taxon>
        <taxon>Actinomycetota</taxon>
        <taxon>Actinomycetes</taxon>
        <taxon>Kitasatosporales</taxon>
        <taxon>Streptomycetaceae</taxon>
        <taxon>Streptomyces</taxon>
    </lineage>
</organism>
<dbReference type="EMBL" id="CP146022">
    <property type="protein sequence ID" value="WWQ63662.1"/>
    <property type="molecule type" value="Genomic_DNA"/>
</dbReference>
<reference evidence="1" key="1">
    <citation type="journal article" date="2025" name="Int. J. Syst. Evol. Microbiol.">
        <title>Streptomyces citrinus sp. nov., with yellow diffusible pigment.</title>
        <authorList>
            <person name="He Y."/>
            <person name="Yang E."/>
            <person name="Xu J."/>
            <person name="Sun Y."/>
            <person name="Sun L."/>
        </authorList>
    </citation>
    <scope>NUCLEOTIDE SEQUENCE</scope>
    <source>
        <strain evidence="1">Q6</strain>
    </source>
</reference>
<name>A0ACD5A8V1_9ACTN</name>
<evidence type="ECO:0000313" key="2">
    <source>
        <dbReference type="Proteomes" id="UP001432251"/>
    </source>
</evidence>